<evidence type="ECO:0000256" key="2">
    <source>
        <dbReference type="ARBA" id="ARBA00022857"/>
    </source>
</evidence>
<evidence type="ECO:0000313" key="5">
    <source>
        <dbReference type="Proteomes" id="UP001172155"/>
    </source>
</evidence>
<evidence type="ECO:0008006" key="6">
    <source>
        <dbReference type="Google" id="ProtNLM"/>
    </source>
</evidence>
<dbReference type="InterPro" id="IPR036291">
    <property type="entry name" value="NAD(P)-bd_dom_sf"/>
</dbReference>
<reference evidence="4" key="1">
    <citation type="submission" date="2023-06" db="EMBL/GenBank/DDBJ databases">
        <title>Genome-scale phylogeny and comparative genomics of the fungal order Sordariales.</title>
        <authorList>
            <consortium name="Lawrence Berkeley National Laboratory"/>
            <person name="Hensen N."/>
            <person name="Bonometti L."/>
            <person name="Westerberg I."/>
            <person name="Brannstrom I.O."/>
            <person name="Guillou S."/>
            <person name="Cros-Aarteil S."/>
            <person name="Calhoun S."/>
            <person name="Haridas S."/>
            <person name="Kuo A."/>
            <person name="Mondo S."/>
            <person name="Pangilinan J."/>
            <person name="Riley R."/>
            <person name="LaButti K."/>
            <person name="Andreopoulos B."/>
            <person name="Lipzen A."/>
            <person name="Chen C."/>
            <person name="Yanf M."/>
            <person name="Daum C."/>
            <person name="Ng V."/>
            <person name="Clum A."/>
            <person name="Steindorff A."/>
            <person name="Ohm R."/>
            <person name="Martin F."/>
            <person name="Silar P."/>
            <person name="Natvig D."/>
            <person name="Lalanne C."/>
            <person name="Gautier V."/>
            <person name="Ament-velasquez S.L."/>
            <person name="Kruys A."/>
            <person name="Hutchinson M.I."/>
            <person name="Powell A.J."/>
            <person name="Barry K."/>
            <person name="Miller A.N."/>
            <person name="Grigoriev I.V."/>
            <person name="Debuchy R."/>
            <person name="Gladieux P."/>
            <person name="Thoren M.H."/>
            <person name="Johannesson H."/>
        </authorList>
    </citation>
    <scope>NUCLEOTIDE SEQUENCE</scope>
    <source>
        <strain evidence="4">SMH3187-1</strain>
    </source>
</reference>
<organism evidence="4 5">
    <name type="scientific">Schizothecium vesticola</name>
    <dbReference type="NCBI Taxonomy" id="314040"/>
    <lineage>
        <taxon>Eukaryota</taxon>
        <taxon>Fungi</taxon>
        <taxon>Dikarya</taxon>
        <taxon>Ascomycota</taxon>
        <taxon>Pezizomycotina</taxon>
        <taxon>Sordariomycetes</taxon>
        <taxon>Sordariomycetidae</taxon>
        <taxon>Sordariales</taxon>
        <taxon>Schizotheciaceae</taxon>
        <taxon>Schizothecium</taxon>
    </lineage>
</organism>
<sequence length="299" mass="31715">MADYVWFITGASSGFGKSIALEALRRGHKVIASARSASKLGELKEAGAIVMDLDVTSDDETLASKLAEANSAYGKITHVVNAAGYILEGAVEETSNKEIFDIYNTNVFGSFKIARAATKYLRAAAASASNGRNTVLANFGSLGSWLSTSGVVAYCSSKFAVTGLTEGLADELKPFGIDVCIIEPGYTRTGFLIRGDENGSDHRMTTARTLSVYDGTPVAALRDALNVYNGNQPGDVDRCAVVIVDVLTKQGVAEGKEVPFRLVTGSDALAVVRNKCESTLKLVGEWEEVTSSVMFPQSE</sequence>
<comment type="caution">
    <text evidence="4">The sequence shown here is derived from an EMBL/GenBank/DDBJ whole genome shotgun (WGS) entry which is preliminary data.</text>
</comment>
<proteinExistence type="inferred from homology"/>
<keyword evidence="5" id="KW-1185">Reference proteome</keyword>
<dbReference type="PROSITE" id="PS00061">
    <property type="entry name" value="ADH_SHORT"/>
    <property type="match status" value="1"/>
</dbReference>
<dbReference type="InterPro" id="IPR002347">
    <property type="entry name" value="SDR_fam"/>
</dbReference>
<protein>
    <recommendedName>
        <fullName evidence="6">NAD(P)-binding protein</fullName>
    </recommendedName>
</protein>
<evidence type="ECO:0000313" key="4">
    <source>
        <dbReference type="EMBL" id="KAK0746258.1"/>
    </source>
</evidence>
<evidence type="ECO:0000256" key="3">
    <source>
        <dbReference type="ARBA" id="ARBA00023002"/>
    </source>
</evidence>
<name>A0AA40EVD3_9PEZI</name>
<evidence type="ECO:0000256" key="1">
    <source>
        <dbReference type="ARBA" id="ARBA00006484"/>
    </source>
</evidence>
<comment type="similarity">
    <text evidence="1">Belongs to the short-chain dehydrogenases/reductases (SDR) family.</text>
</comment>
<dbReference type="GO" id="GO:0016491">
    <property type="term" value="F:oxidoreductase activity"/>
    <property type="evidence" value="ECO:0007669"/>
    <property type="project" value="UniProtKB-KW"/>
</dbReference>
<dbReference type="EMBL" id="JAUKUD010000004">
    <property type="protein sequence ID" value="KAK0746258.1"/>
    <property type="molecule type" value="Genomic_DNA"/>
</dbReference>
<dbReference type="PANTHER" id="PTHR43976:SF16">
    <property type="entry name" value="SHORT-CHAIN DEHYDROGENASE_REDUCTASE FAMILY PROTEIN"/>
    <property type="match status" value="1"/>
</dbReference>
<dbReference type="SUPFAM" id="SSF51735">
    <property type="entry name" value="NAD(P)-binding Rossmann-fold domains"/>
    <property type="match status" value="1"/>
</dbReference>
<dbReference type="PRINTS" id="PR00081">
    <property type="entry name" value="GDHRDH"/>
</dbReference>
<accession>A0AA40EVD3</accession>
<dbReference type="InterPro" id="IPR051911">
    <property type="entry name" value="SDR_oxidoreductase"/>
</dbReference>
<dbReference type="Pfam" id="PF00106">
    <property type="entry name" value="adh_short"/>
    <property type="match status" value="1"/>
</dbReference>
<dbReference type="AlphaFoldDB" id="A0AA40EVD3"/>
<dbReference type="PANTHER" id="PTHR43976">
    <property type="entry name" value="SHORT CHAIN DEHYDROGENASE"/>
    <property type="match status" value="1"/>
</dbReference>
<dbReference type="InterPro" id="IPR020904">
    <property type="entry name" value="Sc_DH/Rdtase_CS"/>
</dbReference>
<gene>
    <name evidence="4" type="ORF">B0T18DRAFT_325018</name>
</gene>
<dbReference type="Gene3D" id="3.40.50.720">
    <property type="entry name" value="NAD(P)-binding Rossmann-like Domain"/>
    <property type="match status" value="1"/>
</dbReference>
<keyword evidence="2" id="KW-0521">NADP</keyword>
<dbReference type="Proteomes" id="UP001172155">
    <property type="component" value="Unassembled WGS sequence"/>
</dbReference>
<keyword evidence="3" id="KW-0560">Oxidoreductase</keyword>